<dbReference type="SMART" id="SM00702">
    <property type="entry name" value="P4Hc"/>
    <property type="match status" value="1"/>
</dbReference>
<dbReference type="PANTHER" id="PTHR12117:SF0">
    <property type="entry name" value="PROLYL 3-HYDROXYLASE OGFOD1"/>
    <property type="match status" value="1"/>
</dbReference>
<evidence type="ECO:0000313" key="5">
    <source>
        <dbReference type="EMBL" id="VBB17442.1"/>
    </source>
</evidence>
<sequence>MYSPQYIRHEQPFPWADFSGSLQPEAIARLRESFGELALRKVGRASGPEKAYSFLVCSLVRDSARIHEALPEAWDELVAHFTATAYAKLMLELFGVAGTDALLDVEVFKYTESDWIGPHTDRPERLVTHLFYLNEAWESGFGGLLHLLAAPRTDAVVHTIMPLAPASVAFARSEISWHFVSPVAAGRERLSVRIDLKRRM</sequence>
<dbReference type="RefSeq" id="WP_163013117.1">
    <property type="nucleotide sequence ID" value="NZ_LR025744.1"/>
</dbReference>
<keyword evidence="6" id="KW-1185">Reference proteome</keyword>
<evidence type="ECO:0000256" key="2">
    <source>
        <dbReference type="ARBA" id="ARBA00022964"/>
    </source>
</evidence>
<dbReference type="EMBL" id="LR025744">
    <property type="protein sequence ID" value="VBB17442.1"/>
    <property type="molecule type" value="Genomic_DNA"/>
</dbReference>
<dbReference type="GeneID" id="71060022"/>
<gene>
    <name evidence="5" type="ORF">BSTAB16_7659</name>
</gene>
<dbReference type="Proteomes" id="UP000268684">
    <property type="component" value="Chromosome III"/>
</dbReference>
<organism evidence="5 6">
    <name type="scientific">Burkholderia stabilis</name>
    <dbReference type="NCBI Taxonomy" id="95485"/>
    <lineage>
        <taxon>Bacteria</taxon>
        <taxon>Pseudomonadati</taxon>
        <taxon>Pseudomonadota</taxon>
        <taxon>Betaproteobacteria</taxon>
        <taxon>Burkholderiales</taxon>
        <taxon>Burkholderiaceae</taxon>
        <taxon>Burkholderia</taxon>
        <taxon>Burkholderia cepacia complex</taxon>
    </lineage>
</organism>
<evidence type="ECO:0000256" key="1">
    <source>
        <dbReference type="ARBA" id="ARBA00001961"/>
    </source>
</evidence>
<name>A0AAJ5NM35_9BURK</name>
<dbReference type="InterPro" id="IPR051842">
    <property type="entry name" value="uS12_prolyl_hydroxylase"/>
</dbReference>
<dbReference type="Gene3D" id="2.60.120.620">
    <property type="entry name" value="q2cbj1_9rhob like domain"/>
    <property type="match status" value="1"/>
</dbReference>
<dbReference type="InterPro" id="IPR039558">
    <property type="entry name" value="TPA1/OFD1_N"/>
</dbReference>
<dbReference type="PANTHER" id="PTHR12117">
    <property type="entry name" value="HISTONE ACETYLTRANSFERASE COMPLEX"/>
    <property type="match status" value="1"/>
</dbReference>
<proteinExistence type="predicted"/>
<accession>A0AAJ5NM35</accession>
<evidence type="ECO:0000313" key="6">
    <source>
        <dbReference type="Proteomes" id="UP000268684"/>
    </source>
</evidence>
<feature type="domain" description="Prolyl 4-hydroxylase alpha subunit" evidence="4">
    <location>
        <begin position="4"/>
        <end position="197"/>
    </location>
</feature>
<keyword evidence="3" id="KW-0560">Oxidoreductase</keyword>
<dbReference type="AlphaFoldDB" id="A0AAJ5NM35"/>
<dbReference type="Pfam" id="PF13661">
    <property type="entry name" value="2OG-FeII_Oxy_4"/>
    <property type="match status" value="1"/>
</dbReference>
<evidence type="ECO:0000259" key="4">
    <source>
        <dbReference type="SMART" id="SM00702"/>
    </source>
</evidence>
<dbReference type="GO" id="GO:0031543">
    <property type="term" value="F:peptidyl-proline dioxygenase activity"/>
    <property type="evidence" value="ECO:0007669"/>
    <property type="project" value="TreeGrafter"/>
</dbReference>
<dbReference type="InterPro" id="IPR006620">
    <property type="entry name" value="Pro_4_hyd_alph"/>
</dbReference>
<evidence type="ECO:0000256" key="3">
    <source>
        <dbReference type="ARBA" id="ARBA00023002"/>
    </source>
</evidence>
<dbReference type="GO" id="GO:0031418">
    <property type="term" value="F:L-ascorbic acid binding"/>
    <property type="evidence" value="ECO:0007669"/>
    <property type="project" value="InterPro"/>
</dbReference>
<dbReference type="GO" id="GO:0005506">
    <property type="term" value="F:iron ion binding"/>
    <property type="evidence" value="ECO:0007669"/>
    <property type="project" value="InterPro"/>
</dbReference>
<dbReference type="GO" id="GO:0005737">
    <property type="term" value="C:cytoplasm"/>
    <property type="evidence" value="ECO:0007669"/>
    <property type="project" value="TreeGrafter"/>
</dbReference>
<protein>
    <recommendedName>
        <fullName evidence="4">Prolyl 4-hydroxylase alpha subunit domain-containing protein</fullName>
    </recommendedName>
</protein>
<reference evidence="5 6" key="1">
    <citation type="submission" date="2017-11" db="EMBL/GenBank/DDBJ databases">
        <authorList>
            <person name="Seth-Smith MB H."/>
        </authorList>
    </citation>
    <scope>NUCLEOTIDE SEQUENCE [LARGE SCALE GENOMIC DNA]</scope>
    <source>
        <strain evidence="5">E</strain>
    </source>
</reference>
<keyword evidence="2" id="KW-0223">Dioxygenase</keyword>
<dbReference type="GO" id="GO:0006449">
    <property type="term" value="P:regulation of translational termination"/>
    <property type="evidence" value="ECO:0007669"/>
    <property type="project" value="TreeGrafter"/>
</dbReference>
<comment type="cofactor">
    <cofactor evidence="1">
        <name>L-ascorbate</name>
        <dbReference type="ChEBI" id="CHEBI:38290"/>
    </cofactor>
</comment>